<dbReference type="Proteomes" id="UP000039324">
    <property type="component" value="Unassembled WGS sequence"/>
</dbReference>
<organism evidence="5 6">
    <name type="scientific">Plasmodiophora brassicae</name>
    <name type="common">Clubroot disease agent</name>
    <dbReference type="NCBI Taxonomy" id="37360"/>
    <lineage>
        <taxon>Eukaryota</taxon>
        <taxon>Sar</taxon>
        <taxon>Rhizaria</taxon>
        <taxon>Endomyxa</taxon>
        <taxon>Phytomyxea</taxon>
        <taxon>Plasmodiophorida</taxon>
        <taxon>Plasmodiophoridae</taxon>
        <taxon>Plasmodiophora</taxon>
    </lineage>
</organism>
<keyword evidence="2 3" id="KW-0040">ANK repeat</keyword>
<dbReference type="Gene3D" id="1.25.40.20">
    <property type="entry name" value="Ankyrin repeat-containing domain"/>
    <property type="match status" value="1"/>
</dbReference>
<keyword evidence="4" id="KW-0732">Signal</keyword>
<evidence type="ECO:0000313" key="5">
    <source>
        <dbReference type="EMBL" id="CEP01524.1"/>
    </source>
</evidence>
<evidence type="ECO:0000313" key="6">
    <source>
        <dbReference type="Proteomes" id="UP000039324"/>
    </source>
</evidence>
<dbReference type="Pfam" id="PF12796">
    <property type="entry name" value="Ank_2"/>
    <property type="match status" value="1"/>
</dbReference>
<evidence type="ECO:0000256" key="2">
    <source>
        <dbReference type="ARBA" id="ARBA00023043"/>
    </source>
</evidence>
<dbReference type="SUPFAM" id="SSF48403">
    <property type="entry name" value="Ankyrin repeat"/>
    <property type="match status" value="1"/>
</dbReference>
<dbReference type="PANTHER" id="PTHR24198:SF165">
    <property type="entry name" value="ANKYRIN REPEAT-CONTAINING PROTEIN-RELATED"/>
    <property type="match status" value="1"/>
</dbReference>
<keyword evidence="1" id="KW-0677">Repeat</keyword>
<feature type="signal peptide" evidence="4">
    <location>
        <begin position="1"/>
        <end position="16"/>
    </location>
</feature>
<dbReference type="PANTHER" id="PTHR24198">
    <property type="entry name" value="ANKYRIN REPEAT AND PROTEIN KINASE DOMAIN-CONTAINING PROTEIN"/>
    <property type="match status" value="1"/>
</dbReference>
<dbReference type="InterPro" id="IPR036770">
    <property type="entry name" value="Ankyrin_rpt-contain_sf"/>
</dbReference>
<name>A0A0G4J2C7_PLABS</name>
<dbReference type="SMART" id="SM00248">
    <property type="entry name" value="ANK"/>
    <property type="match status" value="3"/>
</dbReference>
<proteinExistence type="predicted"/>
<keyword evidence="6" id="KW-1185">Reference proteome</keyword>
<dbReference type="PROSITE" id="PS50297">
    <property type="entry name" value="ANK_REP_REGION"/>
    <property type="match status" value="1"/>
</dbReference>
<dbReference type="AlphaFoldDB" id="A0A0G4J2C7"/>
<feature type="chain" id="PRO_5005193752" evidence="4">
    <location>
        <begin position="17"/>
        <end position="480"/>
    </location>
</feature>
<evidence type="ECO:0000256" key="1">
    <source>
        <dbReference type="ARBA" id="ARBA00022737"/>
    </source>
</evidence>
<dbReference type="InterPro" id="IPR002110">
    <property type="entry name" value="Ankyrin_rpt"/>
</dbReference>
<protein>
    <submittedName>
        <fullName evidence="5">Uncharacterized protein</fullName>
    </submittedName>
</protein>
<sequence>MLLAILLACAASACRAGTNSTVDILPPEVKVMVVEKLTESPLALLPLALMSRSWFAVAEPYLVVERHVRVLTGPYVEQWFTDSFTSLMERRLAPIVSKRFCHVASRDLFGILELVLSLPDSKNVNMFLTALTVTWRIPVCREYALGTAIRRATSSDLDDSARHVAWYALRHLRTTCGLKFTPVDDLVARHILEQKESMLARKHLAYRKIPDVFKVLGNEHKDIVFVAVTSIIPRDMLISNPEIVRVLVQHGADVVNEADVLSSDVRLVRREQRYLEALLSAPGLGVNKDVVSWAIETGSRNTLTRMISERPLSLSIIPLHALCQHRHMTWLLKDVVRRRPVINLATIDVDGRTPLMTAVLHDNIDAMQCLIETKSDIGVNVRDNNGQTALHLAIEAFNLLAVDTLLTVEDLNFDIQNRDGSPPLKAIAARLANRLDVPAVFYQRGLHIMESLSRTLSSARFTCQQYQKDSTAPLSSPTRK</sequence>
<evidence type="ECO:0000256" key="4">
    <source>
        <dbReference type="SAM" id="SignalP"/>
    </source>
</evidence>
<feature type="repeat" description="ANK" evidence="3">
    <location>
        <begin position="350"/>
        <end position="382"/>
    </location>
</feature>
<reference evidence="5 6" key="1">
    <citation type="submission" date="2015-02" db="EMBL/GenBank/DDBJ databases">
        <authorList>
            <person name="Chooi Y.-H."/>
        </authorList>
    </citation>
    <scope>NUCLEOTIDE SEQUENCE [LARGE SCALE GENOMIC DNA]</scope>
    <source>
        <strain evidence="5">E3</strain>
    </source>
</reference>
<dbReference type="OrthoDB" id="5406014at2759"/>
<dbReference type="PROSITE" id="PS50088">
    <property type="entry name" value="ANK_REPEAT"/>
    <property type="match status" value="1"/>
</dbReference>
<dbReference type="EMBL" id="CDSF01000112">
    <property type="protein sequence ID" value="CEP01524.1"/>
    <property type="molecule type" value="Genomic_DNA"/>
</dbReference>
<accession>A0A0G4J2C7</accession>
<evidence type="ECO:0000256" key="3">
    <source>
        <dbReference type="PROSITE-ProRule" id="PRU00023"/>
    </source>
</evidence>
<gene>
    <name evidence="5" type="ORF">PBRA_002130</name>
</gene>
<dbReference type="STRING" id="37360.A0A0G4J2C7"/>